<dbReference type="Gene3D" id="3.30.429.10">
    <property type="entry name" value="Macrophage Migration Inhibitory Factor"/>
    <property type="match status" value="1"/>
</dbReference>
<dbReference type="EMBL" id="JBIAHM010000008">
    <property type="protein sequence ID" value="MFE9601697.1"/>
    <property type="molecule type" value="Genomic_DNA"/>
</dbReference>
<protein>
    <submittedName>
        <fullName evidence="1">4-oxalocrotonate tautomerase family protein</fullName>
    </submittedName>
</protein>
<dbReference type="Proteomes" id="UP001601303">
    <property type="component" value="Unassembled WGS sequence"/>
</dbReference>
<evidence type="ECO:0000313" key="1">
    <source>
        <dbReference type="EMBL" id="MFE9601697.1"/>
    </source>
</evidence>
<organism evidence="1 2">
    <name type="scientific">Streptomyces hokutonensis</name>
    <dbReference type="NCBI Taxonomy" id="1306990"/>
    <lineage>
        <taxon>Bacteria</taxon>
        <taxon>Bacillati</taxon>
        <taxon>Actinomycetota</taxon>
        <taxon>Actinomycetes</taxon>
        <taxon>Kitasatosporales</taxon>
        <taxon>Streptomycetaceae</taxon>
        <taxon>Streptomyces</taxon>
    </lineage>
</organism>
<sequence length="189" mass="20613">MDSALNGRLYGWKIVLSWPCGQRTDRDRVEQAPSRGCLFITNPHSREDIAMPMIDVYAPTGTFDDKHALAQELAQAIMRWEKVPAIPFFLDNTAAFVHELDPDSLSTAGGSSGVRVNVTTNAGALDREQQLGLVKEFTALVAKAAGDPTLEERTWVALTEAVPGGWGIAGHAYTNEEIVQHVRELLGKA</sequence>
<evidence type="ECO:0000313" key="2">
    <source>
        <dbReference type="Proteomes" id="UP001601303"/>
    </source>
</evidence>
<name>A0ABW6M6I8_9ACTN</name>
<reference evidence="1 2" key="1">
    <citation type="submission" date="2024-10" db="EMBL/GenBank/DDBJ databases">
        <title>The Natural Products Discovery Center: Release of the First 8490 Sequenced Strains for Exploring Actinobacteria Biosynthetic Diversity.</title>
        <authorList>
            <person name="Kalkreuter E."/>
            <person name="Kautsar S.A."/>
            <person name="Yang D."/>
            <person name="Bader C.D."/>
            <person name="Teijaro C.N."/>
            <person name="Fluegel L."/>
            <person name="Davis C.M."/>
            <person name="Simpson J.R."/>
            <person name="Lauterbach L."/>
            <person name="Steele A.D."/>
            <person name="Gui C."/>
            <person name="Meng S."/>
            <person name="Li G."/>
            <person name="Viehrig K."/>
            <person name="Ye F."/>
            <person name="Su P."/>
            <person name="Kiefer A.F."/>
            <person name="Nichols A."/>
            <person name="Cepeda A.J."/>
            <person name="Yan W."/>
            <person name="Fan B."/>
            <person name="Jiang Y."/>
            <person name="Adhikari A."/>
            <person name="Zheng C.-J."/>
            <person name="Schuster L."/>
            <person name="Cowan T.M."/>
            <person name="Smanski M.J."/>
            <person name="Chevrette M.G."/>
            <person name="De Carvalho L.P.S."/>
            <person name="Shen B."/>
        </authorList>
    </citation>
    <scope>NUCLEOTIDE SEQUENCE [LARGE SCALE GENOMIC DNA]</scope>
    <source>
        <strain evidence="1 2">NPDC006488</strain>
    </source>
</reference>
<dbReference type="RefSeq" id="WP_388109122.1">
    <property type="nucleotide sequence ID" value="NZ_JBIAHM010000008.1"/>
</dbReference>
<keyword evidence="2" id="KW-1185">Reference proteome</keyword>
<proteinExistence type="predicted"/>
<dbReference type="SUPFAM" id="SSF55331">
    <property type="entry name" value="Tautomerase/MIF"/>
    <property type="match status" value="1"/>
</dbReference>
<dbReference type="InterPro" id="IPR014347">
    <property type="entry name" value="Tautomerase/MIF_sf"/>
</dbReference>
<accession>A0ABW6M6I8</accession>
<comment type="caution">
    <text evidence="1">The sequence shown here is derived from an EMBL/GenBank/DDBJ whole genome shotgun (WGS) entry which is preliminary data.</text>
</comment>
<gene>
    <name evidence="1" type="ORF">ACFYNQ_24415</name>
</gene>